<protein>
    <submittedName>
        <fullName evidence="1">Uncharacterized protein</fullName>
    </submittedName>
</protein>
<gene>
    <name evidence="1" type="ORF">FA95DRAFT_925538</name>
</gene>
<accession>A0ACB8RZF9</accession>
<reference evidence="1" key="2">
    <citation type="journal article" date="2022" name="New Phytol.">
        <title>Evolutionary transition to the ectomycorrhizal habit in the genomes of a hyperdiverse lineage of mushroom-forming fungi.</title>
        <authorList>
            <person name="Looney B."/>
            <person name="Miyauchi S."/>
            <person name="Morin E."/>
            <person name="Drula E."/>
            <person name="Courty P.E."/>
            <person name="Kohler A."/>
            <person name="Kuo A."/>
            <person name="LaButti K."/>
            <person name="Pangilinan J."/>
            <person name="Lipzen A."/>
            <person name="Riley R."/>
            <person name="Andreopoulos W."/>
            <person name="He G."/>
            <person name="Johnson J."/>
            <person name="Nolan M."/>
            <person name="Tritt A."/>
            <person name="Barry K.W."/>
            <person name="Grigoriev I.V."/>
            <person name="Nagy L.G."/>
            <person name="Hibbett D."/>
            <person name="Henrissat B."/>
            <person name="Matheny P.B."/>
            <person name="Labbe J."/>
            <person name="Martin F.M."/>
        </authorList>
    </citation>
    <scope>NUCLEOTIDE SEQUENCE</scope>
    <source>
        <strain evidence="1">FP105234-sp</strain>
    </source>
</reference>
<evidence type="ECO:0000313" key="2">
    <source>
        <dbReference type="Proteomes" id="UP000814033"/>
    </source>
</evidence>
<keyword evidence="2" id="KW-1185">Reference proteome</keyword>
<proteinExistence type="predicted"/>
<dbReference type="Proteomes" id="UP000814033">
    <property type="component" value="Unassembled WGS sequence"/>
</dbReference>
<evidence type="ECO:0000313" key="1">
    <source>
        <dbReference type="EMBL" id="KAI0049242.1"/>
    </source>
</evidence>
<reference evidence="1" key="1">
    <citation type="submission" date="2021-02" db="EMBL/GenBank/DDBJ databases">
        <authorList>
            <consortium name="DOE Joint Genome Institute"/>
            <person name="Ahrendt S."/>
            <person name="Looney B.P."/>
            <person name="Miyauchi S."/>
            <person name="Morin E."/>
            <person name="Drula E."/>
            <person name="Courty P.E."/>
            <person name="Chicoki N."/>
            <person name="Fauchery L."/>
            <person name="Kohler A."/>
            <person name="Kuo A."/>
            <person name="Labutti K."/>
            <person name="Pangilinan J."/>
            <person name="Lipzen A."/>
            <person name="Riley R."/>
            <person name="Andreopoulos W."/>
            <person name="He G."/>
            <person name="Johnson J."/>
            <person name="Barry K.W."/>
            <person name="Grigoriev I.V."/>
            <person name="Nagy L."/>
            <person name="Hibbett D."/>
            <person name="Henrissat B."/>
            <person name="Matheny P.B."/>
            <person name="Labbe J."/>
            <person name="Martin F."/>
        </authorList>
    </citation>
    <scope>NUCLEOTIDE SEQUENCE</scope>
    <source>
        <strain evidence="1">FP105234-sp</strain>
    </source>
</reference>
<dbReference type="EMBL" id="MU275876">
    <property type="protein sequence ID" value="KAI0049242.1"/>
    <property type="molecule type" value="Genomic_DNA"/>
</dbReference>
<organism evidence="1 2">
    <name type="scientific">Auriscalpium vulgare</name>
    <dbReference type="NCBI Taxonomy" id="40419"/>
    <lineage>
        <taxon>Eukaryota</taxon>
        <taxon>Fungi</taxon>
        <taxon>Dikarya</taxon>
        <taxon>Basidiomycota</taxon>
        <taxon>Agaricomycotina</taxon>
        <taxon>Agaricomycetes</taxon>
        <taxon>Russulales</taxon>
        <taxon>Auriscalpiaceae</taxon>
        <taxon>Auriscalpium</taxon>
    </lineage>
</organism>
<name>A0ACB8RZF9_9AGAM</name>
<comment type="caution">
    <text evidence="1">The sequence shown here is derived from an EMBL/GenBank/DDBJ whole genome shotgun (WGS) entry which is preliminary data.</text>
</comment>
<sequence>MTQVRRLAPLTPTYTQRLLFTFTVTLVVRRMTPPLRIGMPPPSHGAHRSRPVPRDVSHHQEDRRGGRRTRCLLCSSSATTCTATRPARPPTPPQQRRAAASSPPSARARRRSPARSSWSGCTLNIQFPTANMYTNPERRRRRPLRLPHAPLRAPAP</sequence>